<accession>A0ABR4XBW9</accession>
<sequence length="255" mass="27243">MVSTIAEQVDASSALVPPASDEGNFVEDLEASSGLVLRPILWFIRKAFGVSPIEELVKPIAGDWNQLSKAKDAWGRTEIACNGVGKNFGALKTSTTEWTGPSAIAFRERMGKLEDNYTKYGTGCDQIGRLVGALIDITKSVASTIATIIGFIVDEITFLAACASIPGPGWLVGGAKIATSIRKYWNLIQRGYNAIRRVLMAINSFVKGCYAVVNVLRVLTVLSNTLIALQNYGTGRDIDDAQANNFGVDPGAVPA</sequence>
<proteinExistence type="predicted"/>
<dbReference type="Proteomes" id="UP000029990">
    <property type="component" value="Unassembled WGS sequence"/>
</dbReference>
<keyword evidence="2" id="KW-1185">Reference proteome</keyword>
<dbReference type="EMBL" id="AVPI01000054">
    <property type="protein sequence ID" value="KGN29354.1"/>
    <property type="molecule type" value="Genomic_DNA"/>
</dbReference>
<comment type="caution">
    <text evidence="1">The sequence shown here is derived from an EMBL/GenBank/DDBJ whole genome shotgun (WGS) entry which is preliminary data.</text>
</comment>
<gene>
    <name evidence="1" type="ORF">N798_14310</name>
</gene>
<protein>
    <submittedName>
        <fullName evidence="1">Uncharacterized protein</fullName>
    </submittedName>
</protein>
<reference evidence="1 2" key="1">
    <citation type="submission" date="2013-08" db="EMBL/GenBank/DDBJ databases">
        <title>The genome sequence of Knoellia flava.</title>
        <authorList>
            <person name="Zhu W."/>
            <person name="Wang G."/>
        </authorList>
    </citation>
    <scope>NUCLEOTIDE SEQUENCE [LARGE SCALE GENOMIC DNA]</scope>
    <source>
        <strain evidence="1 2">TL1</strain>
    </source>
</reference>
<organism evidence="1 2">
    <name type="scientific">Knoellia flava TL1</name>
    <dbReference type="NCBI Taxonomy" id="1385518"/>
    <lineage>
        <taxon>Bacteria</taxon>
        <taxon>Bacillati</taxon>
        <taxon>Actinomycetota</taxon>
        <taxon>Actinomycetes</taxon>
        <taxon>Micrococcales</taxon>
        <taxon>Intrasporangiaceae</taxon>
        <taxon>Knoellia</taxon>
    </lineage>
</organism>
<evidence type="ECO:0000313" key="2">
    <source>
        <dbReference type="Proteomes" id="UP000029990"/>
    </source>
</evidence>
<evidence type="ECO:0000313" key="1">
    <source>
        <dbReference type="EMBL" id="KGN29354.1"/>
    </source>
</evidence>
<name>A0ABR4XBW9_9MICO</name>